<organism evidence="1 5">
    <name type="scientific">Escherichia coli</name>
    <dbReference type="NCBI Taxonomy" id="562"/>
    <lineage>
        <taxon>Bacteria</taxon>
        <taxon>Pseudomonadati</taxon>
        <taxon>Pseudomonadota</taxon>
        <taxon>Gammaproteobacteria</taxon>
        <taxon>Enterobacterales</taxon>
        <taxon>Enterobacteriaceae</taxon>
        <taxon>Escherichia</taxon>
    </lineage>
</organism>
<evidence type="ECO:0000313" key="3">
    <source>
        <dbReference type="EMBL" id="PBN68197.1"/>
    </source>
</evidence>
<dbReference type="Proteomes" id="UP000037564">
    <property type="component" value="Unassembled WGS sequence"/>
</dbReference>
<proteinExistence type="predicted"/>
<dbReference type="Proteomes" id="UP000036331">
    <property type="component" value="Unassembled WGS sequence"/>
</dbReference>
<gene>
    <name evidence="3" type="ORF">ABE91_027975</name>
    <name evidence="2" type="ORF">BMT50_08600</name>
    <name evidence="1" type="ORF">WR15_25435</name>
</gene>
<comment type="caution">
    <text evidence="1">The sequence shown here is derived from an EMBL/GenBank/DDBJ whole genome shotgun (WGS) entry which is preliminary data.</text>
</comment>
<dbReference type="OMA" id="MTKTQCQ"/>
<reference evidence="2 6" key="3">
    <citation type="submission" date="2016-11" db="EMBL/GenBank/DDBJ databases">
        <title>Draft genome sequences of five Shigatoxin-producing Escherichia coli isolates harboring the new recently described Subtilase cytotoxin allelic variant subAB2-3.</title>
        <authorList>
            <person name="Tasara T."/>
            <person name="Fierz L."/>
            <person name="Klumpp J."/>
            <person name="Schmidt H."/>
            <person name="Stephan R."/>
        </authorList>
    </citation>
    <scope>NUCLEOTIDE SEQUENCE [LARGE SCALE GENOMIC DNA]</scope>
    <source>
        <strain evidence="2 6">453</strain>
    </source>
</reference>
<evidence type="ECO:0000313" key="2">
    <source>
        <dbReference type="EMBL" id="OKB72822.1"/>
    </source>
</evidence>
<accession>A0A0F5GIV1</accession>
<evidence type="ECO:0000313" key="4">
    <source>
        <dbReference type="Proteomes" id="UP000036331"/>
    </source>
</evidence>
<reference evidence="1 5" key="2">
    <citation type="submission" date="2015-07" db="EMBL/GenBank/DDBJ databases">
        <title>Genome sequences of 64 non-O157:H7 Shiga toxin-producing Escherichia coli strains.</title>
        <authorList>
            <person name="Gonzalez-Escalona N."/>
            <person name="Toro M."/>
            <person name="Timme R."/>
            <person name="Payne J."/>
        </authorList>
    </citation>
    <scope>NUCLEOTIDE SEQUENCE [LARGE SCALE GENOMIC DNA]</scope>
    <source>
        <strain evidence="1 5">CFSAN026843</strain>
    </source>
</reference>
<evidence type="ECO:0000313" key="5">
    <source>
        <dbReference type="Proteomes" id="UP000037564"/>
    </source>
</evidence>
<dbReference type="EMBL" id="LGZN01000086">
    <property type="protein sequence ID" value="KNF62825.1"/>
    <property type="molecule type" value="Genomic_DNA"/>
</dbReference>
<evidence type="ECO:0000313" key="6">
    <source>
        <dbReference type="Proteomes" id="UP000186595"/>
    </source>
</evidence>
<protein>
    <submittedName>
        <fullName evidence="1">Uncharacterized protein</fullName>
    </submittedName>
</protein>
<evidence type="ECO:0000313" key="1">
    <source>
        <dbReference type="EMBL" id="KNF62825.1"/>
    </source>
</evidence>
<sequence length="78" mass="9141">MDNIRRLVVSTEEAREMIQRYREAEMAVLEGKSVTFNGQQLTLESLSQIRAGRQEWERRLAAMVSRRRGKPGFKLARF</sequence>
<reference evidence="3" key="4">
    <citation type="submission" date="2017-03" db="EMBL/GenBank/DDBJ databases">
        <title>The mobilome is the main driver of stx2-positive O26:H11 Escherichia coli strains evolution.</title>
        <authorList>
            <person name="Delannoy S."/>
            <person name="Mariani-Kurkdjian P."/>
            <person name="Webb H.E."/>
            <person name="Bonacorsi S."/>
            <person name="Fach P."/>
        </authorList>
    </citation>
    <scope>NUCLEOTIDE SEQUENCE</scope>
    <source>
        <strain evidence="3">34870</strain>
    </source>
</reference>
<dbReference type="Proteomes" id="UP000186595">
    <property type="component" value="Unassembled WGS sequence"/>
</dbReference>
<dbReference type="PATRIC" id="fig|562.11292.peg.1437"/>
<dbReference type="EMBL" id="LDXE02000008">
    <property type="protein sequence ID" value="PBN68197.1"/>
    <property type="molecule type" value="Genomic_DNA"/>
</dbReference>
<dbReference type="AlphaFoldDB" id="A0A0F5GIV1"/>
<dbReference type="EMBL" id="MPGR01000001">
    <property type="protein sequence ID" value="OKB72822.1"/>
    <property type="molecule type" value="Genomic_DNA"/>
</dbReference>
<reference evidence="3 4" key="1">
    <citation type="journal article" date="2015" name="Genome Announc.">
        <title>Draft Genome Sequences of Human-Pathogenic Escherichia coli O26:H11 Strains Carrying the stx2 Gene Only and Circulating in France.</title>
        <authorList>
            <person name="Delannoy S."/>
            <person name="Mariani-Kurkdjian P."/>
            <person name="Bonacorsi S."/>
            <person name="Liguori S."/>
            <person name="Ison S.A."/>
            <person name="Fach P."/>
        </authorList>
    </citation>
    <scope>NUCLEOTIDE SEQUENCE [LARGE SCALE GENOMIC DNA]</scope>
    <source>
        <strain evidence="3 4">34870</strain>
    </source>
</reference>
<name>A0A0F5GIV1_ECOLX</name>